<reference evidence="8" key="1">
    <citation type="submission" date="2016-11" db="UniProtKB">
        <authorList>
            <consortium name="WormBaseParasite"/>
        </authorList>
    </citation>
    <scope>IDENTIFICATION</scope>
</reference>
<dbReference type="Gene3D" id="1.20.58.1880">
    <property type="match status" value="1"/>
</dbReference>
<evidence type="ECO:0000313" key="8">
    <source>
        <dbReference type="WBParaSite" id="L893_g4592.t1"/>
    </source>
</evidence>
<feature type="region of interest" description="Disordered" evidence="5">
    <location>
        <begin position="28"/>
        <end position="77"/>
    </location>
</feature>
<dbReference type="SUPFAM" id="SSF46689">
    <property type="entry name" value="Homeodomain-like"/>
    <property type="match status" value="1"/>
</dbReference>
<dbReference type="InterPro" id="IPR000949">
    <property type="entry name" value="ELM2_dom"/>
</dbReference>
<dbReference type="AlphaFoldDB" id="A0A1I8ADA1"/>
<dbReference type="CDD" id="cd00167">
    <property type="entry name" value="SANT"/>
    <property type="match status" value="1"/>
</dbReference>
<keyword evidence="7" id="KW-1185">Reference proteome</keyword>
<evidence type="ECO:0000256" key="5">
    <source>
        <dbReference type="SAM" id="MobiDB-lite"/>
    </source>
</evidence>
<dbReference type="Proteomes" id="UP000095287">
    <property type="component" value="Unplaced"/>
</dbReference>
<keyword evidence="2" id="KW-0805">Transcription regulation</keyword>
<keyword evidence="4" id="KW-0539">Nucleus</keyword>
<dbReference type="InterPro" id="IPR051066">
    <property type="entry name" value="Trans_reg/Corepressor"/>
</dbReference>
<dbReference type="GO" id="GO:0006357">
    <property type="term" value="P:regulation of transcription by RNA polymerase II"/>
    <property type="evidence" value="ECO:0007669"/>
    <property type="project" value="TreeGrafter"/>
</dbReference>
<keyword evidence="3" id="KW-0804">Transcription</keyword>
<dbReference type="PROSITE" id="PS51156">
    <property type="entry name" value="ELM2"/>
    <property type="match status" value="1"/>
</dbReference>
<dbReference type="SMART" id="SM01189">
    <property type="entry name" value="ELM2"/>
    <property type="match status" value="1"/>
</dbReference>
<organism evidence="7 8">
    <name type="scientific">Steinernema glaseri</name>
    <dbReference type="NCBI Taxonomy" id="37863"/>
    <lineage>
        <taxon>Eukaryota</taxon>
        <taxon>Metazoa</taxon>
        <taxon>Ecdysozoa</taxon>
        <taxon>Nematoda</taxon>
        <taxon>Chromadorea</taxon>
        <taxon>Rhabditida</taxon>
        <taxon>Tylenchina</taxon>
        <taxon>Panagrolaimomorpha</taxon>
        <taxon>Strongyloidoidea</taxon>
        <taxon>Steinernematidae</taxon>
        <taxon>Steinernema</taxon>
    </lineage>
</organism>
<feature type="region of interest" description="Disordered" evidence="5">
    <location>
        <begin position="479"/>
        <end position="511"/>
    </location>
</feature>
<evidence type="ECO:0000256" key="1">
    <source>
        <dbReference type="ARBA" id="ARBA00004123"/>
    </source>
</evidence>
<evidence type="ECO:0000313" key="7">
    <source>
        <dbReference type="Proteomes" id="UP000095287"/>
    </source>
</evidence>
<dbReference type="Gene3D" id="4.10.1240.50">
    <property type="match status" value="1"/>
</dbReference>
<proteinExistence type="predicted"/>
<feature type="domain" description="ELM2" evidence="6">
    <location>
        <begin position="82"/>
        <end position="172"/>
    </location>
</feature>
<evidence type="ECO:0000259" key="6">
    <source>
        <dbReference type="PROSITE" id="PS51156"/>
    </source>
</evidence>
<dbReference type="Gene3D" id="1.10.10.60">
    <property type="entry name" value="Homeodomain-like"/>
    <property type="match status" value="1"/>
</dbReference>
<evidence type="ECO:0000256" key="4">
    <source>
        <dbReference type="ARBA" id="ARBA00023242"/>
    </source>
</evidence>
<dbReference type="GO" id="GO:0005667">
    <property type="term" value="C:transcription regulator complex"/>
    <property type="evidence" value="ECO:0007669"/>
    <property type="project" value="TreeGrafter"/>
</dbReference>
<dbReference type="SMART" id="SM00717">
    <property type="entry name" value="SANT"/>
    <property type="match status" value="1"/>
</dbReference>
<dbReference type="GO" id="GO:0003714">
    <property type="term" value="F:transcription corepressor activity"/>
    <property type="evidence" value="ECO:0007669"/>
    <property type="project" value="TreeGrafter"/>
</dbReference>
<protein>
    <submittedName>
        <fullName evidence="8">ELM2 domain-containing protein</fullName>
    </submittedName>
</protein>
<dbReference type="WBParaSite" id="L893_g4592.t1">
    <property type="protein sequence ID" value="L893_g4592.t1"/>
    <property type="gene ID" value="L893_g4592"/>
</dbReference>
<feature type="compositionally biased region" description="Polar residues" evidence="5">
    <location>
        <begin position="51"/>
        <end position="68"/>
    </location>
</feature>
<accession>A0A1I8ADA1</accession>
<dbReference type="PANTHER" id="PTHR16089">
    <property type="entry name" value="REST COREPRESSOR COREST PROTEIN-RELATED"/>
    <property type="match status" value="1"/>
</dbReference>
<feature type="compositionally biased region" description="Basic residues" evidence="5">
    <location>
        <begin position="500"/>
        <end position="511"/>
    </location>
</feature>
<comment type="subcellular location">
    <subcellularLocation>
        <location evidence="1">Nucleus</location>
    </subcellularLocation>
</comment>
<dbReference type="InterPro" id="IPR001005">
    <property type="entry name" value="SANT/Myb"/>
</dbReference>
<name>A0A1I8ADA1_9BILA</name>
<dbReference type="GO" id="GO:0000118">
    <property type="term" value="C:histone deacetylase complex"/>
    <property type="evidence" value="ECO:0007669"/>
    <property type="project" value="TreeGrafter"/>
</dbReference>
<evidence type="ECO:0000256" key="2">
    <source>
        <dbReference type="ARBA" id="ARBA00023015"/>
    </source>
</evidence>
<dbReference type="PANTHER" id="PTHR16089:SF40">
    <property type="entry name" value="SUPPRESSOR OF ACTIVATED EGL-4 PROTEIN 1"/>
    <property type="match status" value="1"/>
</dbReference>
<dbReference type="InterPro" id="IPR009057">
    <property type="entry name" value="Homeodomain-like_sf"/>
</dbReference>
<dbReference type="Pfam" id="PF01448">
    <property type="entry name" value="ELM2"/>
    <property type="match status" value="1"/>
</dbReference>
<sequence>MGCEDPYEEFGDYRPSTEIMFQEIVKQAQQDVHSGADGSARRSSRRLVRPQTDTKPAQTVSTASTSPSKVKRAPAPRTVDEPCIRVGSRHQAEIVELREFQMPSNDQREAEDDRAECVWQPDRDNKVTARDMEDFVAMCRRHMDVGTDLAMRSLYRHGLSVTKALENMEADFKDNWKTRFLKVEDNALVWALFTYGKNFAKISKSVKTRKIHECIGRYYDVKKKICFMTKHICPTLMRTNTDDYKALKRSQCENCSANLFERVQKCEVRGRRRTMLCPPCDLYAKMKKMYRPCTLKYDPNGMTEEERDKLYYEHTAYFDINEYLGDRLPEDHTPPPNHILTGHYYVPDPSALDVSQPYEKKIPVFTEPHENCFFVSTTQNIRWEKSVLDFEMSQKERIVDGFLKFGKNFSKIAKFVNMPSVETIRHFYEVYGQEYRLDFLIAQYNRRVKSRGIIGRNNDSDEDSENHTVRRRMTMRVATKKRTMRPRAATTAGTSGTLRRTTRKRAVRELS</sequence>
<evidence type="ECO:0000256" key="3">
    <source>
        <dbReference type="ARBA" id="ARBA00023163"/>
    </source>
</evidence>